<keyword evidence="2" id="KW-1185">Reference proteome</keyword>
<comment type="caution">
    <text evidence="1">The sequence shown here is derived from an EMBL/GenBank/DDBJ whole genome shotgun (WGS) entry which is preliminary data.</text>
</comment>
<sequence length="184" mass="21178">MQVERVGDSIGCHNNALLETDAFRDVQGFPELNPRHFKLLVGFKERCVGVQERDETRCTVEIVNVRFRFSYTCIDVHFRLTVAVTVPLERLLVVTVSCRCLAAEHPHDVRALVAHPLVRLCKPINHPDPAHQILPCCIYRLFIASLRRQLRQAPRYELIVAKLLCTEYQIDNLAQRRVRALVIS</sequence>
<organism evidence="1 2">
    <name type="scientific">Smittium culicis</name>
    <dbReference type="NCBI Taxonomy" id="133412"/>
    <lineage>
        <taxon>Eukaryota</taxon>
        <taxon>Fungi</taxon>
        <taxon>Fungi incertae sedis</taxon>
        <taxon>Zoopagomycota</taxon>
        <taxon>Kickxellomycotina</taxon>
        <taxon>Harpellomycetes</taxon>
        <taxon>Harpellales</taxon>
        <taxon>Legeriomycetaceae</taxon>
        <taxon>Smittium</taxon>
    </lineage>
</organism>
<evidence type="ECO:0000313" key="2">
    <source>
        <dbReference type="Proteomes" id="UP000187429"/>
    </source>
</evidence>
<protein>
    <submittedName>
        <fullName evidence="1">Uncharacterized protein</fullName>
    </submittedName>
</protein>
<dbReference type="EMBL" id="LSSM01002704">
    <property type="protein sequence ID" value="OMJ20636.1"/>
    <property type="molecule type" value="Genomic_DNA"/>
</dbReference>
<name>A0A1R1Y1Q2_9FUNG</name>
<dbReference type="OrthoDB" id="10393759at2759"/>
<evidence type="ECO:0000313" key="1">
    <source>
        <dbReference type="EMBL" id="OMJ20636.1"/>
    </source>
</evidence>
<proteinExistence type="predicted"/>
<accession>A0A1R1Y1Q2</accession>
<dbReference type="AlphaFoldDB" id="A0A1R1Y1Q2"/>
<dbReference type="Proteomes" id="UP000187429">
    <property type="component" value="Unassembled WGS sequence"/>
</dbReference>
<reference evidence="2" key="1">
    <citation type="submission" date="2017-01" db="EMBL/GenBank/DDBJ databases">
        <authorList>
            <person name="Wang Y."/>
            <person name="White M."/>
            <person name="Kvist S."/>
            <person name="Moncalvo J.-M."/>
        </authorList>
    </citation>
    <scope>NUCLEOTIDE SEQUENCE [LARGE SCALE GENOMIC DNA]</scope>
    <source>
        <strain evidence="2">ID-206-W2</strain>
    </source>
</reference>
<gene>
    <name evidence="1" type="ORF">AYI69_g6134</name>
</gene>